<evidence type="ECO:0000256" key="16">
    <source>
        <dbReference type="ARBA" id="ARBA00048300"/>
    </source>
</evidence>
<keyword evidence="11 17" id="KW-0694">RNA-binding</keyword>
<dbReference type="SUPFAM" id="SSF47616">
    <property type="entry name" value="GST C-terminal domain-like"/>
    <property type="match status" value="1"/>
</dbReference>
<evidence type="ECO:0000313" key="21">
    <source>
        <dbReference type="EMBL" id="JAI91889.1"/>
    </source>
</evidence>
<dbReference type="InterPro" id="IPR018163">
    <property type="entry name" value="Thr/Ala-tRNA-synth_IIc_edit"/>
</dbReference>
<dbReference type="CDD" id="cd00673">
    <property type="entry name" value="AlaRS_core"/>
    <property type="match status" value="1"/>
</dbReference>
<dbReference type="InterPro" id="IPR010987">
    <property type="entry name" value="Glutathione-S-Trfase_C-like"/>
</dbReference>
<dbReference type="NCBIfam" id="TIGR00344">
    <property type="entry name" value="alaS"/>
    <property type="match status" value="1"/>
</dbReference>
<dbReference type="GO" id="GO:0004813">
    <property type="term" value="F:alanine-tRNA ligase activity"/>
    <property type="evidence" value="ECO:0007669"/>
    <property type="project" value="UniProtKB-UniRule"/>
</dbReference>
<dbReference type="EC" id="6.1.1.7" evidence="2"/>
<dbReference type="CDD" id="cd03181">
    <property type="entry name" value="GST_C_EF1Bgamma_like"/>
    <property type="match status" value="1"/>
</dbReference>
<dbReference type="Gene3D" id="3.30.930.10">
    <property type="entry name" value="Bira Bifunctional Protein, Domain 2"/>
    <property type="match status" value="1"/>
</dbReference>
<evidence type="ECO:0000256" key="5">
    <source>
        <dbReference type="ARBA" id="ARBA00022555"/>
    </source>
</evidence>
<dbReference type="InterPro" id="IPR050058">
    <property type="entry name" value="Ala-tRNA_ligase"/>
</dbReference>
<evidence type="ECO:0000256" key="4">
    <source>
        <dbReference type="ARBA" id="ARBA00022490"/>
    </source>
</evidence>
<keyword evidence="10 17" id="KW-0067">ATP-binding</keyword>
<evidence type="ECO:0000259" key="20">
    <source>
        <dbReference type="PROSITE" id="PS50860"/>
    </source>
</evidence>
<keyword evidence="7 17" id="KW-0479">Metal-binding</keyword>
<dbReference type="GO" id="GO:0005739">
    <property type="term" value="C:mitochondrion"/>
    <property type="evidence" value="ECO:0007669"/>
    <property type="project" value="TreeGrafter"/>
</dbReference>
<keyword evidence="4" id="KW-0963">Cytoplasm</keyword>
<evidence type="ECO:0000256" key="18">
    <source>
        <dbReference type="SAM" id="Coils"/>
    </source>
</evidence>
<evidence type="ECO:0000256" key="11">
    <source>
        <dbReference type="ARBA" id="ARBA00022884"/>
    </source>
</evidence>
<dbReference type="FunFam" id="3.10.310.40:FF:000002">
    <property type="entry name" value="alanine--tRNA ligase, cytoplasmic"/>
    <property type="match status" value="1"/>
</dbReference>
<reference evidence="21" key="1">
    <citation type="submission" date="2015-10" db="EMBL/GenBank/DDBJ databases">
        <title>Daphnia magna gene sets from two clonal populations assembled and annotated with EvidentialGene.</title>
        <authorList>
            <person name="Gilbert D."/>
            <person name="Podicheti R."/>
            <person name="Orsini L."/>
            <person name="Colbourne J."/>
            <person name="Pfrender M."/>
        </authorList>
    </citation>
    <scope>NUCLEOTIDE SEQUENCE</scope>
</reference>
<proteinExistence type="inferred from homology"/>
<comment type="subunit">
    <text evidence="17">Monomer.</text>
</comment>
<dbReference type="PANTHER" id="PTHR11777:SF9">
    <property type="entry name" value="ALANINE--TRNA LIGASE, CYTOPLASMIC"/>
    <property type="match status" value="1"/>
</dbReference>
<dbReference type="Gene3D" id="2.40.30.130">
    <property type="match status" value="1"/>
</dbReference>
<comment type="similarity">
    <text evidence="1">Belongs to the class-II aminoacyl-tRNA synthetase family. Alax-L subfamily.</text>
</comment>
<organism evidence="21">
    <name type="scientific">Daphnia magna</name>
    <dbReference type="NCBI Taxonomy" id="35525"/>
    <lineage>
        <taxon>Eukaryota</taxon>
        <taxon>Metazoa</taxon>
        <taxon>Ecdysozoa</taxon>
        <taxon>Arthropoda</taxon>
        <taxon>Crustacea</taxon>
        <taxon>Branchiopoda</taxon>
        <taxon>Diplostraca</taxon>
        <taxon>Cladocera</taxon>
        <taxon>Anomopoda</taxon>
        <taxon>Daphniidae</taxon>
        <taxon>Daphnia</taxon>
    </lineage>
</organism>
<keyword evidence="5 17" id="KW-0820">tRNA-binding</keyword>
<dbReference type="SUPFAM" id="SSF55186">
    <property type="entry name" value="ThrRS/AlaRS common domain"/>
    <property type="match status" value="1"/>
</dbReference>
<dbReference type="FunFam" id="3.30.930.10:FF:000011">
    <property type="entry name" value="Alanine--tRNA ligase, cytoplasmic"/>
    <property type="match status" value="1"/>
</dbReference>
<reference evidence="21" key="2">
    <citation type="submission" date="2015-10" db="EMBL/GenBank/DDBJ databases">
        <authorList>
            <person name="Gilbert D.G."/>
        </authorList>
    </citation>
    <scope>NUCLEOTIDE SEQUENCE</scope>
</reference>
<dbReference type="Pfam" id="PF00043">
    <property type="entry name" value="GST_C"/>
    <property type="match status" value="1"/>
</dbReference>
<dbReference type="PROSITE" id="PS50860">
    <property type="entry name" value="AA_TRNA_LIGASE_II_ALA"/>
    <property type="match status" value="1"/>
</dbReference>
<evidence type="ECO:0000256" key="1">
    <source>
        <dbReference type="ARBA" id="ARBA00008429"/>
    </source>
</evidence>
<evidence type="ECO:0000259" key="19">
    <source>
        <dbReference type="PROSITE" id="PS50405"/>
    </source>
</evidence>
<keyword evidence="9 17" id="KW-0862">Zinc</keyword>
<evidence type="ECO:0000256" key="15">
    <source>
        <dbReference type="ARBA" id="ARBA00032577"/>
    </source>
</evidence>
<feature type="domain" description="Alanyl-transfer RNA synthetases family profile" evidence="20">
    <location>
        <begin position="69"/>
        <end position="832"/>
    </location>
</feature>
<dbReference type="InterPro" id="IPR018162">
    <property type="entry name" value="Ala-tRNA-ligase_IIc_anticod-bd"/>
</dbReference>
<dbReference type="InterPro" id="IPR003156">
    <property type="entry name" value="DHHA1_dom"/>
</dbReference>
<dbReference type="Gene3D" id="3.10.310.40">
    <property type="match status" value="1"/>
</dbReference>
<evidence type="ECO:0000256" key="9">
    <source>
        <dbReference type="ARBA" id="ARBA00022833"/>
    </source>
</evidence>
<keyword evidence="12 17" id="KW-0648">Protein biosynthesis</keyword>
<dbReference type="InterPro" id="IPR036282">
    <property type="entry name" value="Glutathione-S-Trfase_C_sf"/>
</dbReference>
<evidence type="ECO:0000256" key="8">
    <source>
        <dbReference type="ARBA" id="ARBA00022741"/>
    </source>
</evidence>
<dbReference type="OrthoDB" id="2423964at2759"/>
<dbReference type="FunFam" id="3.30.980.10:FF:000004">
    <property type="entry name" value="Alanine--tRNA ligase, cytoplasmic"/>
    <property type="match status" value="1"/>
</dbReference>
<comment type="domain">
    <text evidence="17">Consists of three domains; the N-terminal catalytic domain, the editing domain and the C-terminal C-Ala domain. The editing domain removes incorrectly charged amino acids, while the C-Ala domain, along with tRNA(Ala), serves as a bridge to cooperatively bring together the editing and aminoacylation centers thus stimulating deacylation of misacylated tRNAs.</text>
</comment>
<feature type="binding site" evidence="17">
    <location>
        <position position="674"/>
    </location>
    <ligand>
        <name>Zn(2+)</name>
        <dbReference type="ChEBI" id="CHEBI:29105"/>
    </ligand>
</feature>
<evidence type="ECO:0000256" key="17">
    <source>
        <dbReference type="HAMAP-Rule" id="MF_03133"/>
    </source>
</evidence>
<comment type="function">
    <text evidence="17">Catalyzes the attachment of alanine to tRNA(Ala) in a two-step reaction: alanine is first activated by ATP to form Ala-AMP and then transferred to the acceptor end of tRNA(Ala). Also edits incorrectly charged tRNA(Ala) via its editing domain.</text>
</comment>
<dbReference type="Gene3D" id="3.30.980.10">
    <property type="entry name" value="Threonyl-trna Synthetase, Chain A, domain 2"/>
    <property type="match status" value="1"/>
</dbReference>
<accession>A0A0P4YA14</accession>
<keyword evidence="18" id="KW-0175">Coiled coil</keyword>
<dbReference type="SUPFAM" id="SSF55681">
    <property type="entry name" value="Class II aaRS and biotin synthetases"/>
    <property type="match status" value="1"/>
</dbReference>
<dbReference type="GO" id="GO:0002161">
    <property type="term" value="F:aminoacyl-tRNA deacylase activity"/>
    <property type="evidence" value="ECO:0007669"/>
    <property type="project" value="TreeGrafter"/>
</dbReference>
<dbReference type="SUPFAM" id="SSF101353">
    <property type="entry name" value="Putative anticodon-binding domain of alanyl-tRNA synthetase (AlaRS)"/>
    <property type="match status" value="1"/>
</dbReference>
<dbReference type="Pfam" id="PF01411">
    <property type="entry name" value="tRNA-synt_2c"/>
    <property type="match status" value="1"/>
</dbReference>
<dbReference type="AlphaFoldDB" id="A0A0P4YA14"/>
<dbReference type="InterPro" id="IPR012947">
    <property type="entry name" value="tRNA_SAD"/>
</dbReference>
<dbReference type="PANTHER" id="PTHR11777">
    <property type="entry name" value="ALANYL-TRNA SYNTHETASE"/>
    <property type="match status" value="1"/>
</dbReference>
<keyword evidence="13 17" id="KW-0030">Aminoacyl-tRNA synthetase</keyword>
<evidence type="ECO:0000256" key="14">
    <source>
        <dbReference type="ARBA" id="ARBA00030426"/>
    </source>
</evidence>
<dbReference type="InterPro" id="IPR045864">
    <property type="entry name" value="aa-tRNA-synth_II/BPL/LPL"/>
</dbReference>
<feature type="domain" description="GST C-terminal" evidence="19">
    <location>
        <begin position="1129"/>
        <end position="1245"/>
    </location>
</feature>
<dbReference type="Gene3D" id="1.20.1050.10">
    <property type="match status" value="1"/>
</dbReference>
<feature type="coiled-coil region" evidence="18">
    <location>
        <begin position="826"/>
        <end position="853"/>
    </location>
</feature>
<dbReference type="PROSITE" id="PS50405">
    <property type="entry name" value="GST_CTER"/>
    <property type="match status" value="1"/>
</dbReference>
<keyword evidence="6 17" id="KW-0436">Ligase</keyword>
<dbReference type="InterPro" id="IPR004046">
    <property type="entry name" value="GST_C"/>
</dbReference>
<feature type="binding site" evidence="17">
    <location>
        <position position="670"/>
    </location>
    <ligand>
        <name>Zn(2+)</name>
        <dbReference type="ChEBI" id="CHEBI:29105"/>
    </ligand>
</feature>
<dbReference type="GO" id="GO:0006419">
    <property type="term" value="P:alanyl-tRNA aminoacylation"/>
    <property type="evidence" value="ECO:0007669"/>
    <property type="project" value="InterPro"/>
</dbReference>
<dbReference type="InterPro" id="IPR018164">
    <property type="entry name" value="Ala-tRNA-synth_IIc_N"/>
</dbReference>
<comment type="cofactor">
    <cofactor evidence="17">
        <name>Zn(2+)</name>
        <dbReference type="ChEBI" id="CHEBI:29105"/>
    </cofactor>
    <text evidence="17">Binds 1 zinc ion per subunit.</text>
</comment>
<dbReference type="PRINTS" id="PR00980">
    <property type="entry name" value="TRNASYNTHALA"/>
</dbReference>
<evidence type="ECO:0000256" key="12">
    <source>
        <dbReference type="ARBA" id="ARBA00022917"/>
    </source>
</evidence>
<feature type="binding site" evidence="17">
    <location>
        <position position="793"/>
    </location>
    <ligand>
        <name>Zn(2+)</name>
        <dbReference type="ChEBI" id="CHEBI:29105"/>
    </ligand>
</feature>
<protein>
    <recommendedName>
        <fullName evidence="3">Alanine--tRNA ligase</fullName>
        <ecNumber evidence="2">6.1.1.7</ecNumber>
    </recommendedName>
    <alternativeName>
        <fullName evidence="15">Alanyl-tRNA synthetase</fullName>
    </alternativeName>
    <alternativeName>
        <fullName evidence="14">eEF-1B gamma</fullName>
    </alternativeName>
</protein>
<dbReference type="HAMAP" id="MF_00036_B">
    <property type="entry name" value="Ala_tRNA_synth_B"/>
    <property type="match status" value="1"/>
</dbReference>
<dbReference type="InterPro" id="IPR009000">
    <property type="entry name" value="Transl_B-barrel_sf"/>
</dbReference>
<dbReference type="SUPFAM" id="SSF50447">
    <property type="entry name" value="Translation proteins"/>
    <property type="match status" value="1"/>
</dbReference>
<feature type="binding site" evidence="17">
    <location>
        <position position="789"/>
    </location>
    <ligand>
        <name>Zn(2+)</name>
        <dbReference type="ChEBI" id="CHEBI:29105"/>
    </ligand>
</feature>
<dbReference type="FunFam" id="2.40.30.130:FF:000002">
    <property type="entry name" value="alanine--tRNA ligase, cytoplasmic"/>
    <property type="match status" value="1"/>
</dbReference>
<dbReference type="InterPro" id="IPR002318">
    <property type="entry name" value="Ala-tRNA-lgiase_IIc"/>
</dbReference>
<dbReference type="Pfam" id="PF07973">
    <property type="entry name" value="tRNA_SAD"/>
    <property type="match status" value="1"/>
</dbReference>
<dbReference type="GO" id="GO:0008270">
    <property type="term" value="F:zinc ion binding"/>
    <property type="evidence" value="ECO:0007669"/>
    <property type="project" value="UniProtKB-UniRule"/>
</dbReference>
<dbReference type="FunFam" id="1.20.1050.10:FF:000006">
    <property type="entry name" value="Elongation factor 1 gamma"/>
    <property type="match status" value="1"/>
</dbReference>
<keyword evidence="8 17" id="KW-0547">Nucleotide-binding</keyword>
<dbReference type="EMBL" id="GDIP01231512">
    <property type="protein sequence ID" value="JAI91889.1"/>
    <property type="molecule type" value="Transcribed_RNA"/>
</dbReference>
<dbReference type="GO" id="GO:0005524">
    <property type="term" value="F:ATP binding"/>
    <property type="evidence" value="ECO:0007669"/>
    <property type="project" value="UniProtKB-UniRule"/>
</dbReference>
<dbReference type="Pfam" id="PF02272">
    <property type="entry name" value="DHHA1"/>
    <property type="match status" value="1"/>
</dbReference>
<evidence type="ECO:0000256" key="2">
    <source>
        <dbReference type="ARBA" id="ARBA00013168"/>
    </source>
</evidence>
<evidence type="ECO:0000256" key="3">
    <source>
        <dbReference type="ARBA" id="ARBA00017959"/>
    </source>
</evidence>
<sequence>MTFFGYFVVDTGIASAKHCIKYKRCQLFLLFSSFLCSLYNYRLCRSISVLTVDDFACSYTNCCSMDTSLSATKIRQMYMDFFIQKKDHIYVHSSSTIPKDDPTLLFANAGMNQFKPLFLGTVDPNSDMAKWIRVVNTQKCIRAGGKHNDLDDVGKDVYHHTFFEMLGNWSFGDYFKKEVCTWAWELLTDVFQLPKDRLYVTYFGGNEAAGLQPDEECRQIWLSLGLPSERILPGSMKDNFWEMGDVGPCGPCSEIHFDRIGGRDAAHLVNMDDPDVLEIWNLVFMTFNRESDGSLKPLPRKHIDCGMGFERLVSVIQNKRSNYDTDIFQPIFEAIQKGTNAPAYQGKVGSEDVNGVDMAYRVLADHARTLTIALSDGGRPDNVGRGYVLRRVLRRGVRYATEKLNAKPGFFASLVPTVCQVLGLTFPEVNRDPQLVIDIINDEETQFLKTLTRGRDLLERTISKLNGQTTLPGDVAWRLYDTYGFPVDLTQLMSEEKGLSIDMAAYEEAKKQAQLLSQGKGSGVDDTIAFDVHAITELQNKGVPPTDDSFKYNYKAVSDAIDSPYEFDVCTSKVIAIRFQKDFHEEVSSGVECGILLDRTSFYAESGGQAYDEGFITKVDGEGTEFTVKNVQVRGGYVIHLGNVEGTLRVGDEVKLSIDQSRRRLIMSNHTGTHVLNYALRQVVGMEADQRGSLVAPDRMRFDFTNKAAMTSEQVKQTERIANEMISKNEEVYAKESALVVAKAVQGLRAVFEETYPDPVRVVSIGIPVEQLEADPSNPAGNSTSIEFCGGTHVKRSGHIGDFVISSEEAIAKGIRRIVAITGPEASKALKKAELLQKEVDALSEKVDAFVSQKDKTLTVKELSRIIVDLSDDVSQANIAYWKKDDLRNLLKGLKKRADDVERAIKAAVVNDVADAAKKLIGERVNTPYIVHEFNAFSNSKALDGALKQVKSLSPETAAIFFSVDAEANKVVVLAAAPKGANDRGLKANEWVADISGLLDGKGGGSAGSAQATGNNPAGLAEAMKKATVFAQSKLGLVSEIAASTAKLGAEPVDGPTLFSTSGSVRTNIALIASRYANTKLNVVTEVLDLPSSTFISNKFPALSTGDVHVSGLAAVSVYLAPKSLKGNSLFEEAQILQWINLAEHELLPAVLVFLDASFNAKQVQNRARQEIQHYLEILNKILLTHTYLVGETVTLADIAVVCTLAPVFQLVMEGPSSSKSTNVLRWFNTITQQPIVKHVVGDAM</sequence>
<dbReference type="GO" id="GO:0000049">
    <property type="term" value="F:tRNA binding"/>
    <property type="evidence" value="ECO:0007669"/>
    <property type="project" value="UniProtKB-KW"/>
</dbReference>
<evidence type="ECO:0000256" key="6">
    <source>
        <dbReference type="ARBA" id="ARBA00022598"/>
    </source>
</evidence>
<evidence type="ECO:0000256" key="7">
    <source>
        <dbReference type="ARBA" id="ARBA00022723"/>
    </source>
</evidence>
<feature type="coiled-coil region" evidence="18">
    <location>
        <begin position="884"/>
        <end position="911"/>
    </location>
</feature>
<dbReference type="InterPro" id="IPR018165">
    <property type="entry name" value="Ala-tRNA-synth_IIc_core"/>
</dbReference>
<dbReference type="InterPro" id="IPR023033">
    <property type="entry name" value="Ala_tRNA_ligase_euk/bac"/>
</dbReference>
<evidence type="ECO:0000256" key="10">
    <source>
        <dbReference type="ARBA" id="ARBA00022840"/>
    </source>
</evidence>
<evidence type="ECO:0000256" key="13">
    <source>
        <dbReference type="ARBA" id="ARBA00023146"/>
    </source>
</evidence>
<dbReference type="SMART" id="SM00863">
    <property type="entry name" value="tRNA_SAD"/>
    <property type="match status" value="1"/>
</dbReference>
<dbReference type="EMBL" id="GDIP01231510">
    <property type="protein sequence ID" value="JAI91891.1"/>
    <property type="molecule type" value="Transcribed_RNA"/>
</dbReference>
<comment type="catalytic activity">
    <reaction evidence="16 17">
        <text>tRNA(Ala) + L-alanine + ATP = L-alanyl-tRNA(Ala) + AMP + diphosphate</text>
        <dbReference type="Rhea" id="RHEA:12540"/>
        <dbReference type="Rhea" id="RHEA-COMP:9657"/>
        <dbReference type="Rhea" id="RHEA-COMP:9923"/>
        <dbReference type="ChEBI" id="CHEBI:30616"/>
        <dbReference type="ChEBI" id="CHEBI:33019"/>
        <dbReference type="ChEBI" id="CHEBI:57972"/>
        <dbReference type="ChEBI" id="CHEBI:78442"/>
        <dbReference type="ChEBI" id="CHEBI:78497"/>
        <dbReference type="ChEBI" id="CHEBI:456215"/>
        <dbReference type="EC" id="6.1.1.7"/>
    </reaction>
</comment>
<name>A0A0P4YA14_9CRUS</name>